<dbReference type="PANTHER" id="PTHR43656">
    <property type="entry name" value="BINDING OXIDOREDUCTASE, PUTATIVE (AFU_ORTHOLOGUE AFUA_2G08260)-RELATED"/>
    <property type="match status" value="1"/>
</dbReference>
<dbReference type="RefSeq" id="XP_043151013.1">
    <property type="nucleotide sequence ID" value="XM_043295078.1"/>
</dbReference>
<dbReference type="GO" id="GO:0016491">
    <property type="term" value="F:oxidoreductase activity"/>
    <property type="evidence" value="ECO:0007669"/>
    <property type="project" value="UniProtKB-KW"/>
</dbReference>
<organism evidence="5 6">
    <name type="scientific">Aspergillus udagawae</name>
    <dbReference type="NCBI Taxonomy" id="91492"/>
    <lineage>
        <taxon>Eukaryota</taxon>
        <taxon>Fungi</taxon>
        <taxon>Dikarya</taxon>
        <taxon>Ascomycota</taxon>
        <taxon>Pezizomycotina</taxon>
        <taxon>Eurotiomycetes</taxon>
        <taxon>Eurotiomycetidae</taxon>
        <taxon>Eurotiales</taxon>
        <taxon>Aspergillaceae</taxon>
        <taxon>Aspergillus</taxon>
        <taxon>Aspergillus subgen. Fumigati</taxon>
    </lineage>
</organism>
<keyword evidence="2" id="KW-0285">Flavoprotein</keyword>
<comment type="similarity">
    <text evidence="1">Belongs to the NADH:flavin oxidoreductase/NADH oxidase family.</text>
</comment>
<gene>
    <name evidence="5" type="ORF">Aud_010235</name>
</gene>
<keyword evidence="3" id="KW-0288">FMN</keyword>
<evidence type="ECO:0000256" key="1">
    <source>
        <dbReference type="ARBA" id="ARBA00005979"/>
    </source>
</evidence>
<comment type="caution">
    <text evidence="5">The sequence shown here is derived from an EMBL/GenBank/DDBJ whole genome shotgun (WGS) entry which is preliminary data.</text>
</comment>
<evidence type="ECO:0000313" key="6">
    <source>
        <dbReference type="Proteomes" id="UP000036893"/>
    </source>
</evidence>
<name>A0A8E0V1L5_9EURO</name>
<evidence type="ECO:0000256" key="4">
    <source>
        <dbReference type="ARBA" id="ARBA00023002"/>
    </source>
</evidence>
<reference evidence="5" key="1">
    <citation type="journal article" date="2015" name="Genome Announc.">
        <title>Draft Genome Sequence of the Pathogenic Filamentous Fungus Aspergillus udagawae Strain IFM 46973T.</title>
        <authorList>
            <person name="Kusuya Y."/>
            <person name="Takahashi-Nakaguchi A."/>
            <person name="Takahashi H."/>
            <person name="Yaguchi T."/>
        </authorList>
    </citation>
    <scope>NUCLEOTIDE SEQUENCE</scope>
    <source>
        <strain evidence="5">IFM 46973</strain>
    </source>
</reference>
<evidence type="ECO:0008006" key="7">
    <source>
        <dbReference type="Google" id="ProtNLM"/>
    </source>
</evidence>
<dbReference type="AlphaFoldDB" id="A0A8E0V1L5"/>
<dbReference type="Proteomes" id="UP000036893">
    <property type="component" value="Unassembled WGS sequence"/>
</dbReference>
<dbReference type="Gene3D" id="3.20.20.70">
    <property type="entry name" value="Aldolase class I"/>
    <property type="match status" value="1"/>
</dbReference>
<dbReference type="EMBL" id="BBXM02000008">
    <property type="protein sequence ID" value="GIC93747.1"/>
    <property type="molecule type" value="Genomic_DNA"/>
</dbReference>
<sequence>MHTAAPPPRAPGRIIVEIIQAIRATVPAGFCVGIKVNSVDVGSAADMGDCIQQLRAIAEAGIDFLEHGIGQAEKANTLAREAFFPGTPLLLTGGFRSRGRVQPALKEGVCDLVGLARPSVLDPMLPRTVLLNQDASDKDVVMYAKRIPGSTLTERLGVKLLGVGLERDWYTERLHWIGAIKTTIMVTGTAFPLGTAIVRSMLRRPDLVKNTYGLYATAHGAESRLREFLESNKHTHKILTLAYTELADVRKTAEGINRRVAIGSLPPIQALVLHEKDDVMPFLLSLLLLQSIDQDRGRIVVIGNRTRRMDALGSFTDKPAATKLSDTMLWCELSARLAVDPALSNISVAVVDQAWQPAHWFEQTLLAQILVWLVATVAILLRPDVPTSMTRRSAEDVARVLADDRNGVWVSGWVVSESDVDVKQWREAWCNYLVKAKVIQGDTTLTQWQ</sequence>
<dbReference type="GeneID" id="66997712"/>
<dbReference type="PANTHER" id="PTHR43656:SF2">
    <property type="entry name" value="BINDING OXIDOREDUCTASE, PUTATIVE (AFU_ORTHOLOGUE AFUA_2G08260)-RELATED"/>
    <property type="match status" value="1"/>
</dbReference>
<accession>A0A8E0V1L5</accession>
<evidence type="ECO:0000256" key="3">
    <source>
        <dbReference type="ARBA" id="ARBA00022643"/>
    </source>
</evidence>
<evidence type="ECO:0000313" key="5">
    <source>
        <dbReference type="EMBL" id="GIC93747.1"/>
    </source>
</evidence>
<proteinExistence type="inferred from homology"/>
<dbReference type="SUPFAM" id="SSF51395">
    <property type="entry name" value="FMN-linked oxidoreductases"/>
    <property type="match status" value="1"/>
</dbReference>
<reference evidence="5" key="2">
    <citation type="submission" date="2021-01" db="EMBL/GenBank/DDBJ databases">
        <title>Pan-genome distribution and transcriptional activeness of fungal secondary metabolism genes in Aspergillus section Fumigati.</title>
        <authorList>
            <person name="Takahashi H."/>
            <person name="Umemura M."/>
            <person name="Ninomiya A."/>
            <person name="Kusuya Y."/>
            <person name="Urayama S."/>
            <person name="Shimizu M."/>
            <person name="Watanabe A."/>
            <person name="Kamei K."/>
            <person name="Yaguchi T."/>
            <person name="Hagiwara D."/>
        </authorList>
    </citation>
    <scope>NUCLEOTIDE SEQUENCE</scope>
    <source>
        <strain evidence="5">IFM 46973</strain>
    </source>
</reference>
<dbReference type="InterPro" id="IPR013785">
    <property type="entry name" value="Aldolase_TIM"/>
</dbReference>
<keyword evidence="4" id="KW-0560">Oxidoreductase</keyword>
<evidence type="ECO:0000256" key="2">
    <source>
        <dbReference type="ARBA" id="ARBA00022630"/>
    </source>
</evidence>
<protein>
    <recommendedName>
        <fullName evidence="7">NADH oxidase</fullName>
    </recommendedName>
</protein>
<dbReference type="InterPro" id="IPR051799">
    <property type="entry name" value="NADH_flavin_oxidoreductase"/>
</dbReference>